<dbReference type="Proteomes" id="UP000033452">
    <property type="component" value="Unassembled WGS sequence"/>
</dbReference>
<name>A0A0F4QIN3_9GAMM</name>
<feature type="active site" evidence="9">
    <location>
        <position position="185"/>
    </location>
</feature>
<dbReference type="OrthoDB" id="9801717at2"/>
<dbReference type="PATRIC" id="fig|43658.5.peg.3258"/>
<dbReference type="GO" id="GO:0051301">
    <property type="term" value="P:cell division"/>
    <property type="evidence" value="ECO:0007669"/>
    <property type="project" value="UniProtKB-KW"/>
</dbReference>
<keyword evidence="4 9" id="KW-0159">Chromosome partition</keyword>
<dbReference type="SUPFAM" id="SSF47823">
    <property type="entry name" value="lambda integrase-like, N-terminal domain"/>
    <property type="match status" value="1"/>
</dbReference>
<dbReference type="GO" id="GO:0006313">
    <property type="term" value="P:DNA transposition"/>
    <property type="evidence" value="ECO:0007669"/>
    <property type="project" value="UniProtKB-UniRule"/>
</dbReference>
<evidence type="ECO:0000259" key="11">
    <source>
        <dbReference type="PROSITE" id="PS51900"/>
    </source>
</evidence>
<dbReference type="PROSITE" id="PS51898">
    <property type="entry name" value="TYR_RECOMBINASE"/>
    <property type="match status" value="1"/>
</dbReference>
<dbReference type="InterPro" id="IPR023009">
    <property type="entry name" value="Tyrosine_recombinase_XerC/XerD"/>
</dbReference>
<dbReference type="Pfam" id="PF00589">
    <property type="entry name" value="Phage_integrase"/>
    <property type="match status" value="1"/>
</dbReference>
<evidence type="ECO:0000256" key="7">
    <source>
        <dbReference type="ARBA" id="ARBA00023172"/>
    </source>
</evidence>
<dbReference type="EMBL" id="JXYA01000037">
    <property type="protein sequence ID" value="KJZ07476.1"/>
    <property type="molecule type" value="Genomic_DNA"/>
</dbReference>
<evidence type="ECO:0000256" key="6">
    <source>
        <dbReference type="ARBA" id="ARBA00023125"/>
    </source>
</evidence>
<evidence type="ECO:0000313" key="13">
    <source>
        <dbReference type="Proteomes" id="UP000033452"/>
    </source>
</evidence>
<feature type="domain" description="Core-binding (CB)" evidence="11">
    <location>
        <begin position="15"/>
        <end position="100"/>
    </location>
</feature>
<comment type="subunit">
    <text evidence="9">Forms a cyclic heterotetrameric complex composed of two molecules of XerC and two molecules of XerD.</text>
</comment>
<dbReference type="Gene3D" id="1.10.443.10">
    <property type="entry name" value="Intergrase catalytic core"/>
    <property type="match status" value="1"/>
</dbReference>
<evidence type="ECO:0000256" key="3">
    <source>
        <dbReference type="ARBA" id="ARBA00022618"/>
    </source>
</evidence>
<gene>
    <name evidence="9 12" type="primary">xerC</name>
    <name evidence="12" type="ORF">TW77_15405</name>
</gene>
<dbReference type="Gene3D" id="1.10.150.130">
    <property type="match status" value="1"/>
</dbReference>
<dbReference type="AlphaFoldDB" id="A0A0F4QIN3"/>
<accession>A0A0F4QIN3</accession>
<comment type="similarity">
    <text evidence="9">Belongs to the 'phage' integrase family. XerC subfamily.</text>
</comment>
<dbReference type="InterPro" id="IPR044068">
    <property type="entry name" value="CB"/>
</dbReference>
<keyword evidence="3 9" id="KW-0132">Cell division</keyword>
<evidence type="ECO:0000256" key="9">
    <source>
        <dbReference type="HAMAP-Rule" id="MF_01808"/>
    </source>
</evidence>
<dbReference type="GO" id="GO:0009037">
    <property type="term" value="F:tyrosine-based site-specific recombinase activity"/>
    <property type="evidence" value="ECO:0007669"/>
    <property type="project" value="UniProtKB-UniRule"/>
</dbReference>
<dbReference type="HAMAP" id="MF_01808">
    <property type="entry name" value="Recomb_XerC_XerD"/>
    <property type="match status" value="1"/>
</dbReference>
<comment type="caution">
    <text evidence="12">The sequence shown here is derived from an EMBL/GenBank/DDBJ whole genome shotgun (WGS) entry which is preliminary data.</text>
</comment>
<evidence type="ECO:0000256" key="1">
    <source>
        <dbReference type="ARBA" id="ARBA00004496"/>
    </source>
</evidence>
<keyword evidence="2 9" id="KW-0963">Cytoplasm</keyword>
<evidence type="ECO:0000313" key="12">
    <source>
        <dbReference type="EMBL" id="KJZ07476.1"/>
    </source>
</evidence>
<evidence type="ECO:0000256" key="5">
    <source>
        <dbReference type="ARBA" id="ARBA00022908"/>
    </source>
</evidence>
<keyword evidence="5 9" id="KW-0229">DNA integration</keyword>
<comment type="function">
    <text evidence="9">Site-specific tyrosine recombinase, which acts by catalyzing the cutting and rejoining of the recombining DNA molecules. The XerC-XerD complex is essential to convert dimers of the bacterial chromosome into monomers to permit their segregation at cell division. It also contributes to the segregational stability of plasmids.</text>
</comment>
<dbReference type="PANTHER" id="PTHR30349">
    <property type="entry name" value="PHAGE INTEGRASE-RELATED"/>
    <property type="match status" value="1"/>
</dbReference>
<feature type="active site" evidence="9">
    <location>
        <position position="163"/>
    </location>
</feature>
<keyword evidence="8 9" id="KW-0131">Cell cycle</keyword>
<feature type="active site" evidence="9">
    <location>
        <position position="257"/>
    </location>
</feature>
<evidence type="ECO:0000256" key="4">
    <source>
        <dbReference type="ARBA" id="ARBA00022829"/>
    </source>
</evidence>
<dbReference type="GO" id="GO:0007059">
    <property type="term" value="P:chromosome segregation"/>
    <property type="evidence" value="ECO:0007669"/>
    <property type="project" value="UniProtKB-UniRule"/>
</dbReference>
<keyword evidence="7 9" id="KW-0233">DNA recombination</keyword>
<reference evidence="12 13" key="1">
    <citation type="journal article" date="2015" name="BMC Genomics">
        <title>Genome mining reveals unlocked bioactive potential of marine Gram-negative bacteria.</title>
        <authorList>
            <person name="Machado H."/>
            <person name="Sonnenschein E.C."/>
            <person name="Melchiorsen J."/>
            <person name="Gram L."/>
        </authorList>
    </citation>
    <scope>NUCLEOTIDE SEQUENCE [LARGE SCALE GENOMIC DNA]</scope>
    <source>
        <strain evidence="12 13">S2471</strain>
    </source>
</reference>
<evidence type="ECO:0000256" key="8">
    <source>
        <dbReference type="ARBA" id="ARBA00023306"/>
    </source>
</evidence>
<comment type="subcellular location">
    <subcellularLocation>
        <location evidence="1 9">Cytoplasm</location>
    </subcellularLocation>
</comment>
<feature type="active site" description="O-(3'-phospho-DNA)-tyrosine intermediate" evidence="9">
    <location>
        <position position="289"/>
    </location>
</feature>
<dbReference type="PANTHER" id="PTHR30349:SF81">
    <property type="entry name" value="TYROSINE RECOMBINASE XERC"/>
    <property type="match status" value="1"/>
</dbReference>
<protein>
    <recommendedName>
        <fullName evidence="9">Tyrosine recombinase XerC</fullName>
    </recommendedName>
</protein>
<dbReference type="InterPro" id="IPR010998">
    <property type="entry name" value="Integrase_recombinase_N"/>
</dbReference>
<feature type="active site" evidence="9">
    <location>
        <position position="254"/>
    </location>
</feature>
<dbReference type="GO" id="GO:0005737">
    <property type="term" value="C:cytoplasm"/>
    <property type="evidence" value="ECO:0007669"/>
    <property type="project" value="UniProtKB-SubCell"/>
</dbReference>
<dbReference type="CDD" id="cd00798">
    <property type="entry name" value="INT_XerDC_C"/>
    <property type="match status" value="1"/>
</dbReference>
<organism evidence="12 13">
    <name type="scientific">Pseudoalteromonas rubra</name>
    <dbReference type="NCBI Taxonomy" id="43658"/>
    <lineage>
        <taxon>Bacteria</taxon>
        <taxon>Pseudomonadati</taxon>
        <taxon>Pseudomonadota</taxon>
        <taxon>Gammaproteobacteria</taxon>
        <taxon>Alteromonadales</taxon>
        <taxon>Pseudoalteromonadaceae</taxon>
        <taxon>Pseudoalteromonas</taxon>
    </lineage>
</organism>
<dbReference type="Pfam" id="PF02899">
    <property type="entry name" value="Phage_int_SAM_1"/>
    <property type="match status" value="1"/>
</dbReference>
<dbReference type="InterPro" id="IPR050090">
    <property type="entry name" value="Tyrosine_recombinase_XerCD"/>
</dbReference>
<dbReference type="InterPro" id="IPR013762">
    <property type="entry name" value="Integrase-like_cat_sf"/>
</dbReference>
<feature type="active site" evidence="9">
    <location>
        <position position="280"/>
    </location>
</feature>
<keyword evidence="13" id="KW-1185">Reference proteome</keyword>
<dbReference type="GO" id="GO:0003677">
    <property type="term" value="F:DNA binding"/>
    <property type="evidence" value="ECO:0007669"/>
    <property type="project" value="UniProtKB-UniRule"/>
</dbReference>
<dbReference type="InterPro" id="IPR011010">
    <property type="entry name" value="DNA_brk_join_enz"/>
</dbReference>
<dbReference type="InterPro" id="IPR004107">
    <property type="entry name" value="Integrase_SAM-like_N"/>
</dbReference>
<dbReference type="SUPFAM" id="SSF56349">
    <property type="entry name" value="DNA breaking-rejoining enzymes"/>
    <property type="match status" value="1"/>
</dbReference>
<keyword evidence="6 9" id="KW-0238">DNA-binding</keyword>
<evidence type="ECO:0000259" key="10">
    <source>
        <dbReference type="PROSITE" id="PS51898"/>
    </source>
</evidence>
<evidence type="ECO:0000256" key="2">
    <source>
        <dbReference type="ARBA" id="ARBA00022490"/>
    </source>
</evidence>
<feature type="domain" description="Tyr recombinase" evidence="10">
    <location>
        <begin position="124"/>
        <end position="302"/>
    </location>
</feature>
<dbReference type="InterPro" id="IPR002104">
    <property type="entry name" value="Integrase_catalytic"/>
</dbReference>
<dbReference type="RefSeq" id="WP_046005871.1">
    <property type="nucleotide sequence ID" value="NZ_JXYA01000037.1"/>
</dbReference>
<dbReference type="PROSITE" id="PS51900">
    <property type="entry name" value="CB"/>
    <property type="match status" value="1"/>
</dbReference>
<sequence>MSKPHLDVDPSELGPGWLEPIADFANYLKFERQYSAHTLGQYQRQLLQAAAFFAPHCEHWLAVSSELVRRYSMQLRTRQYNPRSINLKLSCVRSLYKFLQHKHATDQDAYNPAQGLRGPKFQKPLPKSLDVDQMAQLLDIADDDALAVRDKAMMELMYSSGLRISELANANLHDIRDGEIRVLGKGNKERVVPVGGKALEAIALWLKYRPLFAPADEPALFVSKRKTRISARHVRARMQEWGIRQGITGTIHPHKLRHSFATHLLESSGDLRAIQEMLGHTSLSATQVYTHVDFGHLAKVYDNAHPRARKQRKD</sequence>
<proteinExistence type="inferred from homology"/>